<dbReference type="InterPro" id="IPR000531">
    <property type="entry name" value="Beta-barrel_TonB"/>
</dbReference>
<accession>G2E3V3</accession>
<dbReference type="PANTHER" id="PTHR32552">
    <property type="entry name" value="FERRICHROME IRON RECEPTOR-RELATED"/>
    <property type="match status" value="1"/>
</dbReference>
<keyword evidence="2 11" id="KW-0813">Transport</keyword>
<dbReference type="InterPro" id="IPR039426">
    <property type="entry name" value="TonB-dep_rcpt-like"/>
</dbReference>
<gene>
    <name evidence="15" type="ORF">ThidrDRAFT_2966</name>
</gene>
<organism evidence="15 16">
    <name type="scientific">Thiorhodococcus drewsii AZ1</name>
    <dbReference type="NCBI Taxonomy" id="765913"/>
    <lineage>
        <taxon>Bacteria</taxon>
        <taxon>Pseudomonadati</taxon>
        <taxon>Pseudomonadota</taxon>
        <taxon>Gammaproteobacteria</taxon>
        <taxon>Chromatiales</taxon>
        <taxon>Chromatiaceae</taxon>
        <taxon>Thiorhodococcus</taxon>
    </lineage>
</organism>
<evidence type="ECO:0000256" key="6">
    <source>
        <dbReference type="ARBA" id="ARBA00023004"/>
    </source>
</evidence>
<sequence length="687" mass="75592">MGPGFGFGGESATIEDASMIKQKVLTPVIAVAAAVIVDGAQAVSGGEDGVFLEPITVTATKRPESDFDIAGSVDVESREQLVEAVVNDTDELDRVFPELLSVGRSSRVYNIMTLRGQASADFFSPSTSFYLDGVPQLPHAFGQTLQEVGQVELLKGPQGAIYGRGALGGVLSITSRRPGTEPELWGNVQGFERGYRVRAGASTGFDRNGLAIQGSMMRADEDGTLDDALNGRDDLDDRENTAGRLSIHYMSENLPLEMRLKARAERYSSHEEYYVPYAPLSRSQVEPVVKTPWLERKIKDVSWDLEYSPNVDWTITGILARQTVDLERTFGPYGVDTVEAQSSNYAELRANYEGAALTAVMGISAQRLRFEYQDVNYGEAAGYMGGPYTENEILNYAVFADTNYRFAEHWEVSLGTRVAREDAEVSMLMPDANGSDVMQTYTNDESFTAVTPRFALAWLPNDQMRLWAAVGRGFKPGGFNKAGTSDADLVSYDSEIATNFEIGLRWRSPGRRYQAEATLYAIDSQDVQGWIGPPGLQILSNMGDATSRGMELQAKMRLAEGQTFTLGGMVNRSRYTSGEFDGKDVAYTPGYSALVAWDGIFGMRDQWRPRIALRATGPHYFDTENDLRQSAYALLEASLMWHSRHGFELGVYGRNLTDELYRVYGNSAVGAQLGAPREIGVQLNVEI</sequence>
<keyword evidence="10 11" id="KW-0998">Cell outer membrane</keyword>
<evidence type="ECO:0000256" key="11">
    <source>
        <dbReference type="PROSITE-ProRule" id="PRU01360"/>
    </source>
</evidence>
<dbReference type="Pfam" id="PF00593">
    <property type="entry name" value="TonB_dep_Rec_b-barrel"/>
    <property type="match status" value="1"/>
</dbReference>
<dbReference type="Gene3D" id="2.40.170.20">
    <property type="entry name" value="TonB-dependent receptor, beta-barrel domain"/>
    <property type="match status" value="1"/>
</dbReference>
<comment type="caution">
    <text evidence="15">The sequence shown here is derived from an EMBL/GenBank/DDBJ whole genome shotgun (WGS) entry which is preliminary data.</text>
</comment>
<evidence type="ECO:0000256" key="12">
    <source>
        <dbReference type="RuleBase" id="RU003357"/>
    </source>
</evidence>
<dbReference type="SUPFAM" id="SSF56935">
    <property type="entry name" value="Porins"/>
    <property type="match status" value="1"/>
</dbReference>
<protein>
    <submittedName>
        <fullName evidence="15">TonB-dependent receptor</fullName>
    </submittedName>
</protein>
<dbReference type="eggNOG" id="COG4771">
    <property type="taxonomic scope" value="Bacteria"/>
</dbReference>
<keyword evidence="5 11" id="KW-0812">Transmembrane</keyword>
<feature type="domain" description="TonB-dependent receptor plug" evidence="14">
    <location>
        <begin position="67"/>
        <end position="170"/>
    </location>
</feature>
<keyword evidence="7" id="KW-0406">Ion transport</keyword>
<evidence type="ECO:0000313" key="15">
    <source>
        <dbReference type="EMBL" id="EGV30045.1"/>
    </source>
</evidence>
<evidence type="ECO:0000256" key="10">
    <source>
        <dbReference type="ARBA" id="ARBA00023237"/>
    </source>
</evidence>
<evidence type="ECO:0000256" key="1">
    <source>
        <dbReference type="ARBA" id="ARBA00004571"/>
    </source>
</evidence>
<evidence type="ECO:0000256" key="8">
    <source>
        <dbReference type="ARBA" id="ARBA00023077"/>
    </source>
</evidence>
<dbReference type="Pfam" id="PF07715">
    <property type="entry name" value="Plug"/>
    <property type="match status" value="1"/>
</dbReference>
<keyword evidence="8 12" id="KW-0798">TonB box</keyword>
<evidence type="ECO:0000259" key="13">
    <source>
        <dbReference type="Pfam" id="PF00593"/>
    </source>
</evidence>
<keyword evidence="6" id="KW-0408">Iron</keyword>
<comment type="subcellular location">
    <subcellularLocation>
        <location evidence="1 11">Cell outer membrane</location>
        <topology evidence="1 11">Multi-pass membrane protein</topology>
    </subcellularLocation>
</comment>
<keyword evidence="16" id="KW-1185">Reference proteome</keyword>
<dbReference type="AlphaFoldDB" id="G2E3V3"/>
<evidence type="ECO:0000256" key="9">
    <source>
        <dbReference type="ARBA" id="ARBA00023136"/>
    </source>
</evidence>
<comment type="similarity">
    <text evidence="11 12">Belongs to the TonB-dependent receptor family.</text>
</comment>
<keyword evidence="4" id="KW-0410">Iron transport</keyword>
<keyword evidence="15" id="KW-0675">Receptor</keyword>
<proteinExistence type="inferred from homology"/>
<dbReference type="InterPro" id="IPR012910">
    <property type="entry name" value="Plug_dom"/>
</dbReference>
<dbReference type="Proteomes" id="UP000004200">
    <property type="component" value="Unassembled WGS sequence"/>
</dbReference>
<dbReference type="GO" id="GO:0006826">
    <property type="term" value="P:iron ion transport"/>
    <property type="evidence" value="ECO:0007669"/>
    <property type="project" value="UniProtKB-KW"/>
</dbReference>
<dbReference type="PATRIC" id="fig|765913.3.peg.3031"/>
<evidence type="ECO:0000256" key="3">
    <source>
        <dbReference type="ARBA" id="ARBA00022452"/>
    </source>
</evidence>
<evidence type="ECO:0000256" key="5">
    <source>
        <dbReference type="ARBA" id="ARBA00022692"/>
    </source>
</evidence>
<keyword evidence="9 11" id="KW-0472">Membrane</keyword>
<dbReference type="PANTHER" id="PTHR32552:SF81">
    <property type="entry name" value="TONB-DEPENDENT OUTER MEMBRANE RECEPTOR"/>
    <property type="match status" value="1"/>
</dbReference>
<keyword evidence="3 11" id="KW-1134">Transmembrane beta strand</keyword>
<dbReference type="GO" id="GO:0009279">
    <property type="term" value="C:cell outer membrane"/>
    <property type="evidence" value="ECO:0007669"/>
    <property type="project" value="UniProtKB-SubCell"/>
</dbReference>
<name>G2E3V3_9GAMM</name>
<reference evidence="15 16" key="1">
    <citation type="submission" date="2011-06" db="EMBL/GenBank/DDBJ databases">
        <title>The draft genome of Thiorhodococcus drewsii AZ1.</title>
        <authorList>
            <consortium name="US DOE Joint Genome Institute (JGI-PGF)"/>
            <person name="Lucas S."/>
            <person name="Han J."/>
            <person name="Lapidus A."/>
            <person name="Cheng J.-F."/>
            <person name="Goodwin L."/>
            <person name="Pitluck S."/>
            <person name="Peters L."/>
            <person name="Land M.L."/>
            <person name="Hauser L."/>
            <person name="Vogl K."/>
            <person name="Liu Z."/>
            <person name="Imhoff J."/>
            <person name="Thiel V."/>
            <person name="Frigaard N.-U."/>
            <person name="Bryant D.A."/>
            <person name="Woyke T.J."/>
        </authorList>
    </citation>
    <scope>NUCLEOTIDE SEQUENCE [LARGE SCALE GENOMIC DNA]</scope>
    <source>
        <strain evidence="15 16">AZ1</strain>
    </source>
</reference>
<evidence type="ECO:0000256" key="4">
    <source>
        <dbReference type="ARBA" id="ARBA00022496"/>
    </source>
</evidence>
<dbReference type="InterPro" id="IPR036942">
    <property type="entry name" value="Beta-barrel_TonB_sf"/>
</dbReference>
<dbReference type="STRING" id="765913.ThidrDRAFT_2966"/>
<feature type="domain" description="TonB-dependent receptor-like beta-barrel" evidence="13">
    <location>
        <begin position="294"/>
        <end position="656"/>
    </location>
</feature>
<evidence type="ECO:0000256" key="7">
    <source>
        <dbReference type="ARBA" id="ARBA00023065"/>
    </source>
</evidence>
<evidence type="ECO:0000256" key="2">
    <source>
        <dbReference type="ARBA" id="ARBA00022448"/>
    </source>
</evidence>
<dbReference type="EMBL" id="AFWT01000021">
    <property type="protein sequence ID" value="EGV30045.1"/>
    <property type="molecule type" value="Genomic_DNA"/>
</dbReference>
<dbReference type="PROSITE" id="PS52016">
    <property type="entry name" value="TONB_DEPENDENT_REC_3"/>
    <property type="match status" value="1"/>
</dbReference>
<evidence type="ECO:0000259" key="14">
    <source>
        <dbReference type="Pfam" id="PF07715"/>
    </source>
</evidence>
<evidence type="ECO:0000313" key="16">
    <source>
        <dbReference type="Proteomes" id="UP000004200"/>
    </source>
</evidence>